<sequence length="320" mass="32469">MAIQGTLGLALLGLSASAVAQTVDGSKYNSPTGGPPSSYFAAASSIPVSAIQSAAAKASGVPSLATYPVNTDKNSPKSTIHNDWVKFGDGAALSWVADMDVDCDGIDYKCSGNGDGQPQTNWGALAAYEVPFVVIPDKFLTANTDLLPGNNVAAVICNGKMYYGILGDSNGDDPEVTGEASWLMARTCFPDEGLSGDKGHTAADVTYIVFTGKDAVLPSSALGKNYITNFTTLRSMGDKLMGALASKLGLGGAAPSEGPTSSAAATTLTKTTSTITSAASPTETDEDGCSWSGHCEGATCSSDDDCSDDLVCDSGSCSAE</sequence>
<dbReference type="OrthoDB" id="4756206at2759"/>
<evidence type="ECO:0000313" key="13">
    <source>
        <dbReference type="EMBL" id="OJJ95790.1"/>
    </source>
</evidence>
<dbReference type="GO" id="GO:0016977">
    <property type="term" value="F:chitosanase activity"/>
    <property type="evidence" value="ECO:0007669"/>
    <property type="project" value="UniProtKB-EC"/>
</dbReference>
<dbReference type="GO" id="GO:0005576">
    <property type="term" value="C:extracellular region"/>
    <property type="evidence" value="ECO:0007669"/>
    <property type="project" value="UniProtKB-SubCell"/>
</dbReference>
<protein>
    <recommendedName>
        <fullName evidence="11">Endo-chitosanase</fullName>
        <ecNumber evidence="11">3.2.1.132</ecNumber>
    </recommendedName>
</protein>
<dbReference type="VEuPathDB" id="FungiDB:ASPACDRAFT_1891606"/>
<evidence type="ECO:0000256" key="3">
    <source>
        <dbReference type="ARBA" id="ARBA00007799"/>
    </source>
</evidence>
<reference evidence="14" key="1">
    <citation type="journal article" date="2017" name="Genome Biol.">
        <title>Comparative genomics reveals high biological diversity and specific adaptations in the industrially and medically important fungal genus Aspergillus.</title>
        <authorList>
            <person name="de Vries R.P."/>
            <person name="Riley R."/>
            <person name="Wiebenga A."/>
            <person name="Aguilar-Osorio G."/>
            <person name="Amillis S."/>
            <person name="Uchima C.A."/>
            <person name="Anderluh G."/>
            <person name="Asadollahi M."/>
            <person name="Askin M."/>
            <person name="Barry K."/>
            <person name="Battaglia E."/>
            <person name="Bayram O."/>
            <person name="Benocci T."/>
            <person name="Braus-Stromeyer S.A."/>
            <person name="Caldana C."/>
            <person name="Canovas D."/>
            <person name="Cerqueira G.C."/>
            <person name="Chen F."/>
            <person name="Chen W."/>
            <person name="Choi C."/>
            <person name="Clum A."/>
            <person name="Dos Santos R.A."/>
            <person name="Damasio A.R."/>
            <person name="Diallinas G."/>
            <person name="Emri T."/>
            <person name="Fekete E."/>
            <person name="Flipphi M."/>
            <person name="Freyberg S."/>
            <person name="Gallo A."/>
            <person name="Gournas C."/>
            <person name="Habgood R."/>
            <person name="Hainaut M."/>
            <person name="Harispe M.L."/>
            <person name="Henrissat B."/>
            <person name="Hilden K.S."/>
            <person name="Hope R."/>
            <person name="Hossain A."/>
            <person name="Karabika E."/>
            <person name="Karaffa L."/>
            <person name="Karanyi Z."/>
            <person name="Krasevec N."/>
            <person name="Kuo A."/>
            <person name="Kusch H."/>
            <person name="LaButti K."/>
            <person name="Lagendijk E.L."/>
            <person name="Lapidus A."/>
            <person name="Levasseur A."/>
            <person name="Lindquist E."/>
            <person name="Lipzen A."/>
            <person name="Logrieco A.F."/>
            <person name="MacCabe A."/>
            <person name="Maekelae M.R."/>
            <person name="Malavazi I."/>
            <person name="Melin P."/>
            <person name="Meyer V."/>
            <person name="Mielnichuk N."/>
            <person name="Miskei M."/>
            <person name="Molnar A.P."/>
            <person name="Mule G."/>
            <person name="Ngan C.Y."/>
            <person name="Orejas M."/>
            <person name="Orosz E."/>
            <person name="Ouedraogo J.P."/>
            <person name="Overkamp K.M."/>
            <person name="Park H.-S."/>
            <person name="Perrone G."/>
            <person name="Piumi F."/>
            <person name="Punt P.J."/>
            <person name="Ram A.F."/>
            <person name="Ramon A."/>
            <person name="Rauscher S."/>
            <person name="Record E."/>
            <person name="Riano-Pachon D.M."/>
            <person name="Robert V."/>
            <person name="Roehrig J."/>
            <person name="Ruller R."/>
            <person name="Salamov A."/>
            <person name="Salih N.S."/>
            <person name="Samson R.A."/>
            <person name="Sandor E."/>
            <person name="Sanguinetti M."/>
            <person name="Schuetze T."/>
            <person name="Sepcic K."/>
            <person name="Shelest E."/>
            <person name="Sherlock G."/>
            <person name="Sophianopoulou V."/>
            <person name="Squina F.M."/>
            <person name="Sun H."/>
            <person name="Susca A."/>
            <person name="Todd R.B."/>
            <person name="Tsang A."/>
            <person name="Unkles S.E."/>
            <person name="van de Wiele N."/>
            <person name="van Rossen-Uffink D."/>
            <person name="Oliveira J.V."/>
            <person name="Vesth T.C."/>
            <person name="Visser J."/>
            <person name="Yu J.-H."/>
            <person name="Zhou M."/>
            <person name="Andersen M.R."/>
            <person name="Archer D.B."/>
            <person name="Baker S.E."/>
            <person name="Benoit I."/>
            <person name="Brakhage A.A."/>
            <person name="Braus G.H."/>
            <person name="Fischer R."/>
            <person name="Frisvad J.C."/>
            <person name="Goldman G.H."/>
            <person name="Houbraken J."/>
            <person name="Oakley B."/>
            <person name="Pocsi I."/>
            <person name="Scazzocchio C."/>
            <person name="Seiboth B."/>
            <person name="vanKuyk P.A."/>
            <person name="Wortman J."/>
            <person name="Dyer P.S."/>
            <person name="Grigoriev I.V."/>
        </authorList>
    </citation>
    <scope>NUCLEOTIDE SEQUENCE [LARGE SCALE GENOMIC DNA]</scope>
    <source>
        <strain evidence="14">ATCC 16872 / CBS 172.66 / WB 5094</strain>
    </source>
</reference>
<comment type="catalytic activity">
    <reaction evidence="1 11">
        <text>Endohydrolysis of beta-(1-&gt;4)-linkages between D-glucosamine residues in a partly acetylated chitosan.</text>
        <dbReference type="EC" id="3.2.1.132"/>
    </reaction>
</comment>
<dbReference type="Pfam" id="PF07335">
    <property type="entry name" value="Glyco_hydro_75"/>
    <property type="match status" value="1"/>
</dbReference>
<keyword evidence="6 11" id="KW-0378">Hydrolase</keyword>
<keyword evidence="4" id="KW-0964">Secreted</keyword>
<comment type="function">
    <text evidence="10">Chitosanase catalyzing the endo-type cleavage of chitosan, the deacylated form of chitin. Chitosanase may be crucial in the degradation of the deacetylated portion of chitin in the fungal cell wall. Chitoolisaccharides produced by the hydrolysis of partially N-acetylated chitosan are known to have many biological activities, including antibacterial activity, immune-enhancing effects, and elicitor activity.</text>
</comment>
<organism evidence="13 14">
    <name type="scientific">Aspergillus aculeatus (strain ATCC 16872 / CBS 172.66 / WB 5094)</name>
    <dbReference type="NCBI Taxonomy" id="690307"/>
    <lineage>
        <taxon>Eukaryota</taxon>
        <taxon>Fungi</taxon>
        <taxon>Dikarya</taxon>
        <taxon>Ascomycota</taxon>
        <taxon>Pezizomycotina</taxon>
        <taxon>Eurotiomycetes</taxon>
        <taxon>Eurotiomycetidae</taxon>
        <taxon>Eurotiales</taxon>
        <taxon>Aspergillaceae</taxon>
        <taxon>Aspergillus</taxon>
        <taxon>Aspergillus subgen. Circumdati</taxon>
    </lineage>
</organism>
<dbReference type="AlphaFoldDB" id="A0A1L9WI21"/>
<keyword evidence="5 11" id="KW-0732">Signal</keyword>
<name>A0A1L9WI21_ASPA1</name>
<accession>A0A1L9WI21</accession>
<dbReference type="PANTHER" id="PTHR42061:SF4">
    <property type="entry name" value="ENDO-CHITOSANASE"/>
    <property type="match status" value="1"/>
</dbReference>
<evidence type="ECO:0000256" key="12">
    <source>
        <dbReference type="SAM" id="MobiDB-lite"/>
    </source>
</evidence>
<dbReference type="OMA" id="YITNFST"/>
<feature type="region of interest" description="Disordered" evidence="12">
    <location>
        <begin position="251"/>
        <end position="290"/>
    </location>
</feature>
<evidence type="ECO:0000256" key="5">
    <source>
        <dbReference type="ARBA" id="ARBA00022729"/>
    </source>
</evidence>
<feature type="chain" id="PRO_5011809649" description="Endo-chitosanase" evidence="11">
    <location>
        <begin position="21"/>
        <end position="320"/>
    </location>
</feature>
<evidence type="ECO:0000256" key="2">
    <source>
        <dbReference type="ARBA" id="ARBA00004613"/>
    </source>
</evidence>
<evidence type="ECO:0000256" key="7">
    <source>
        <dbReference type="ARBA" id="ARBA00023277"/>
    </source>
</evidence>
<keyword evidence="8 11" id="KW-0326">Glycosidase</keyword>
<dbReference type="PANTHER" id="PTHR42061">
    <property type="entry name" value="ENDO-CHITOSANASE"/>
    <property type="match status" value="1"/>
</dbReference>
<dbReference type="GeneID" id="30972446"/>
<proteinExistence type="inferred from homology"/>
<dbReference type="STRING" id="690307.A0A1L9WI21"/>
<feature type="signal peptide" evidence="11">
    <location>
        <begin position="1"/>
        <end position="20"/>
    </location>
</feature>
<gene>
    <name evidence="13" type="ORF">ASPACDRAFT_1891606</name>
</gene>
<evidence type="ECO:0000256" key="1">
    <source>
        <dbReference type="ARBA" id="ARBA00000405"/>
    </source>
</evidence>
<dbReference type="InterPro" id="IPR009939">
    <property type="entry name" value="Chitosanase_fungal"/>
</dbReference>
<evidence type="ECO:0000313" key="14">
    <source>
        <dbReference type="Proteomes" id="UP000184546"/>
    </source>
</evidence>
<dbReference type="EMBL" id="KV878988">
    <property type="protein sequence ID" value="OJJ95790.1"/>
    <property type="molecule type" value="Genomic_DNA"/>
</dbReference>
<keyword evidence="7" id="KW-0119">Carbohydrate metabolism</keyword>
<evidence type="ECO:0000256" key="6">
    <source>
        <dbReference type="ARBA" id="ARBA00022801"/>
    </source>
</evidence>
<dbReference type="GO" id="GO:0000272">
    <property type="term" value="P:polysaccharide catabolic process"/>
    <property type="evidence" value="ECO:0007669"/>
    <property type="project" value="UniProtKB-KW"/>
</dbReference>
<feature type="compositionally biased region" description="Low complexity" evidence="12">
    <location>
        <begin position="260"/>
        <end position="282"/>
    </location>
</feature>
<dbReference type="EC" id="3.2.1.132" evidence="11"/>
<evidence type="ECO:0000256" key="11">
    <source>
        <dbReference type="RuleBase" id="RU361208"/>
    </source>
</evidence>
<comment type="subcellular location">
    <subcellularLocation>
        <location evidence="2 11">Secreted</location>
    </subcellularLocation>
</comment>
<evidence type="ECO:0000256" key="10">
    <source>
        <dbReference type="ARBA" id="ARBA00029386"/>
    </source>
</evidence>
<keyword evidence="9 11" id="KW-0624">Polysaccharide degradation</keyword>
<keyword evidence="14" id="KW-1185">Reference proteome</keyword>
<evidence type="ECO:0000256" key="9">
    <source>
        <dbReference type="ARBA" id="ARBA00023326"/>
    </source>
</evidence>
<evidence type="ECO:0000256" key="8">
    <source>
        <dbReference type="ARBA" id="ARBA00023295"/>
    </source>
</evidence>
<comment type="similarity">
    <text evidence="3 11">Belongs to the glycosyl hydrolase 75 family.</text>
</comment>
<evidence type="ECO:0000256" key="4">
    <source>
        <dbReference type="ARBA" id="ARBA00022525"/>
    </source>
</evidence>
<dbReference type="Proteomes" id="UP000184546">
    <property type="component" value="Unassembled WGS sequence"/>
</dbReference>
<dbReference type="RefSeq" id="XP_020052130.1">
    <property type="nucleotide sequence ID" value="XM_020198632.1"/>
</dbReference>